<accession>A0A2N6QSF7</accession>
<dbReference type="InterPro" id="IPR000594">
    <property type="entry name" value="ThiF_NAD_FAD-bd"/>
</dbReference>
<dbReference type="RefSeq" id="WP_102696674.1">
    <property type="nucleotide sequence ID" value="NZ_PNGJ01000002.1"/>
</dbReference>
<dbReference type="OrthoDB" id="9804286at2"/>
<evidence type="ECO:0000313" key="3">
    <source>
        <dbReference type="Proteomes" id="UP000235564"/>
    </source>
</evidence>
<name>A0A2N6QSF7_9BACT</name>
<evidence type="ECO:0000259" key="1">
    <source>
        <dbReference type="Pfam" id="PF00899"/>
    </source>
</evidence>
<dbReference type="PANTHER" id="PTHR43267:SF1">
    <property type="entry name" value="TRNA THREONYLCARBAMOYLADENOSINE DEHYDRATASE"/>
    <property type="match status" value="1"/>
</dbReference>
<dbReference type="GO" id="GO:0061503">
    <property type="term" value="F:tRNA threonylcarbamoyladenosine dehydratase"/>
    <property type="evidence" value="ECO:0007669"/>
    <property type="project" value="TreeGrafter"/>
</dbReference>
<dbReference type="SUPFAM" id="SSF69572">
    <property type="entry name" value="Activating enzymes of the ubiquitin-like proteins"/>
    <property type="match status" value="1"/>
</dbReference>
<feature type="domain" description="THIF-type NAD/FAD binding fold" evidence="1">
    <location>
        <begin position="4"/>
        <end position="245"/>
    </location>
</feature>
<protein>
    <recommendedName>
        <fullName evidence="1">THIF-type NAD/FAD binding fold domain-containing protein</fullName>
    </recommendedName>
</protein>
<dbReference type="GO" id="GO:0008641">
    <property type="term" value="F:ubiquitin-like modifier activating enzyme activity"/>
    <property type="evidence" value="ECO:0007669"/>
    <property type="project" value="InterPro"/>
</dbReference>
<sequence>MKRYERNRIYISDKDQAKIKDFRVLLAGAGIGSNVAETLLRIGFETITLVDGDVVEESNLNRQNYTEEDVGKPKVEALKNRLLSINPKAQISTINTFINHDNVRDIIVGHDVAINALDFKSDIPFVFDQLCAEQDIYVLHPYNVGFAGIIIVVSPKGAKLESLLSEGESYLGFEKRAVQHVTDYFNYWVRPKIWIEEIIRAYEEENVSLPPPQLSIASSLVGGMCTSILIRIVRGEFVKVFPKFYYYSEHDDLN</sequence>
<evidence type="ECO:0000313" key="2">
    <source>
        <dbReference type="EMBL" id="PMC24895.1"/>
    </source>
</evidence>
<dbReference type="InterPro" id="IPR035985">
    <property type="entry name" value="Ubiquitin-activating_enz"/>
</dbReference>
<dbReference type="GO" id="GO:0061504">
    <property type="term" value="P:cyclic threonylcarbamoyladenosine biosynthetic process"/>
    <property type="evidence" value="ECO:0007669"/>
    <property type="project" value="TreeGrafter"/>
</dbReference>
<dbReference type="Proteomes" id="UP000235564">
    <property type="component" value="Unassembled WGS sequence"/>
</dbReference>
<dbReference type="Pfam" id="PF00899">
    <property type="entry name" value="ThiF"/>
    <property type="match status" value="1"/>
</dbReference>
<organism evidence="2 3">
    <name type="scientific">Hoylesella buccalis</name>
    <dbReference type="NCBI Taxonomy" id="28127"/>
    <lineage>
        <taxon>Bacteria</taxon>
        <taxon>Pseudomonadati</taxon>
        <taxon>Bacteroidota</taxon>
        <taxon>Bacteroidia</taxon>
        <taxon>Bacteroidales</taxon>
        <taxon>Prevotellaceae</taxon>
        <taxon>Hoylesella</taxon>
    </lineage>
</organism>
<proteinExistence type="predicted"/>
<dbReference type="PANTHER" id="PTHR43267">
    <property type="entry name" value="TRNA THREONYLCARBAMOYLADENOSINE DEHYDRATASE"/>
    <property type="match status" value="1"/>
</dbReference>
<dbReference type="InterPro" id="IPR045886">
    <property type="entry name" value="ThiF/MoeB/HesA"/>
</dbReference>
<comment type="caution">
    <text evidence="2">The sequence shown here is derived from an EMBL/GenBank/DDBJ whole genome shotgun (WGS) entry which is preliminary data.</text>
</comment>
<dbReference type="EMBL" id="PNGJ01000002">
    <property type="protein sequence ID" value="PMC24895.1"/>
    <property type="molecule type" value="Genomic_DNA"/>
</dbReference>
<dbReference type="AlphaFoldDB" id="A0A2N6QSF7"/>
<dbReference type="Gene3D" id="3.40.50.720">
    <property type="entry name" value="NAD(P)-binding Rossmann-like Domain"/>
    <property type="match status" value="1"/>
</dbReference>
<reference evidence="2 3" key="1">
    <citation type="submission" date="2017-09" db="EMBL/GenBank/DDBJ databases">
        <title>Bacterial strain isolated from the female urinary microbiota.</title>
        <authorList>
            <person name="Thomas-White K."/>
            <person name="Kumar N."/>
            <person name="Forster S."/>
            <person name="Putonti C."/>
            <person name="Lawley T."/>
            <person name="Wolfe A.J."/>
        </authorList>
    </citation>
    <scope>NUCLEOTIDE SEQUENCE [LARGE SCALE GENOMIC DNA]</scope>
    <source>
        <strain evidence="2 3">UMB0536</strain>
    </source>
</reference>
<gene>
    <name evidence="2" type="ORF">CJ231_02990</name>
</gene>